<keyword evidence="1" id="KW-1133">Transmembrane helix</keyword>
<gene>
    <name evidence="2" type="ORF">JCM17846_19220</name>
</gene>
<reference evidence="2 3" key="1">
    <citation type="submission" date="2019-09" db="EMBL/GenBank/DDBJ databases">
        <title>NBRP : Genome information of microbial organism related human and environment.</title>
        <authorList>
            <person name="Hattori M."/>
            <person name="Oshima K."/>
            <person name="Inaba H."/>
            <person name="Suda W."/>
            <person name="Sakamoto M."/>
            <person name="Iino T."/>
            <person name="Kitahara M."/>
            <person name="Oshida Y."/>
            <person name="Iida T."/>
            <person name="Kudo T."/>
            <person name="Itoh T."/>
            <person name="Ohkuma M."/>
        </authorList>
    </citation>
    <scope>NUCLEOTIDE SEQUENCE [LARGE SCALE GENOMIC DNA]</scope>
    <source>
        <strain evidence="2 3">Q-1</strain>
    </source>
</reference>
<evidence type="ECO:0000313" key="2">
    <source>
        <dbReference type="EMBL" id="GER04240.1"/>
    </source>
</evidence>
<accession>A0A5A7N9U9</accession>
<comment type="caution">
    <text evidence="2">The sequence shown here is derived from an EMBL/GenBank/DDBJ whole genome shotgun (WGS) entry which is preliminary data.</text>
</comment>
<keyword evidence="1" id="KW-0472">Membrane</keyword>
<evidence type="ECO:0000313" key="3">
    <source>
        <dbReference type="Proteomes" id="UP000324996"/>
    </source>
</evidence>
<keyword evidence="1" id="KW-0812">Transmembrane</keyword>
<protein>
    <submittedName>
        <fullName evidence="2">Uncharacterized protein</fullName>
    </submittedName>
</protein>
<keyword evidence="3" id="KW-1185">Reference proteome</keyword>
<name>A0A5A7N9U9_9PROT</name>
<feature type="transmembrane region" description="Helical" evidence="1">
    <location>
        <begin position="20"/>
        <end position="45"/>
    </location>
</feature>
<organism evidence="2 3">
    <name type="scientific">Iodidimonas nitroreducens</name>
    <dbReference type="NCBI Taxonomy" id="1236968"/>
    <lineage>
        <taxon>Bacteria</taxon>
        <taxon>Pseudomonadati</taxon>
        <taxon>Pseudomonadota</taxon>
        <taxon>Alphaproteobacteria</taxon>
        <taxon>Iodidimonadales</taxon>
        <taxon>Iodidimonadaceae</taxon>
        <taxon>Iodidimonas</taxon>
    </lineage>
</organism>
<proteinExistence type="predicted"/>
<dbReference type="Proteomes" id="UP000324996">
    <property type="component" value="Unassembled WGS sequence"/>
</dbReference>
<evidence type="ECO:0000256" key="1">
    <source>
        <dbReference type="SAM" id="Phobius"/>
    </source>
</evidence>
<sequence>MAAFAFMDKPGLRAEGAVRIAIMALQIAAVIMLAWLFVRLFWALVAPLSISFGPRLGTFAHAGAAAFGPAFKA</sequence>
<dbReference type="EMBL" id="BKCN01000009">
    <property type="protein sequence ID" value="GER04240.1"/>
    <property type="molecule type" value="Genomic_DNA"/>
</dbReference>
<dbReference type="AlphaFoldDB" id="A0A5A7N9U9"/>